<feature type="transmembrane region" description="Helical" evidence="1">
    <location>
        <begin position="37"/>
        <end position="60"/>
    </location>
</feature>
<feature type="transmembrane region" description="Helical" evidence="1">
    <location>
        <begin position="99"/>
        <end position="119"/>
    </location>
</feature>
<name>A0A2U1SQ29_METSR</name>
<comment type="caution">
    <text evidence="2">The sequence shown here is derived from an EMBL/GenBank/DDBJ whole genome shotgun (WGS) entry which is preliminary data.</text>
</comment>
<evidence type="ECO:0000313" key="2">
    <source>
        <dbReference type="EMBL" id="PWB93720.1"/>
    </source>
</evidence>
<accession>A0A2U1SQ29</accession>
<feature type="transmembrane region" description="Helical" evidence="1">
    <location>
        <begin position="72"/>
        <end position="92"/>
    </location>
</feature>
<feature type="transmembrane region" description="Helical" evidence="1">
    <location>
        <begin position="125"/>
        <end position="144"/>
    </location>
</feature>
<keyword evidence="1" id="KW-0472">Membrane</keyword>
<dbReference type="AlphaFoldDB" id="A0A2U1SQ29"/>
<gene>
    <name evidence="2" type="ORF">C5689_11305</name>
</gene>
<dbReference type="Proteomes" id="UP000245137">
    <property type="component" value="Unassembled WGS sequence"/>
</dbReference>
<proteinExistence type="predicted"/>
<keyword evidence="1" id="KW-0812">Transmembrane</keyword>
<dbReference type="InterPro" id="IPR046161">
    <property type="entry name" value="DUF6163"/>
</dbReference>
<evidence type="ECO:0000313" key="3">
    <source>
        <dbReference type="Proteomes" id="UP000245137"/>
    </source>
</evidence>
<dbReference type="Pfam" id="PF19660">
    <property type="entry name" value="DUF6163"/>
    <property type="match status" value="1"/>
</dbReference>
<organism evidence="2 3">
    <name type="scientific">Methylosinus sporium</name>
    <dbReference type="NCBI Taxonomy" id="428"/>
    <lineage>
        <taxon>Bacteria</taxon>
        <taxon>Pseudomonadati</taxon>
        <taxon>Pseudomonadota</taxon>
        <taxon>Alphaproteobacteria</taxon>
        <taxon>Hyphomicrobiales</taxon>
        <taxon>Methylocystaceae</taxon>
        <taxon>Methylosinus</taxon>
    </lineage>
</organism>
<keyword evidence="3" id="KW-1185">Reference proteome</keyword>
<dbReference type="EMBL" id="PUIV01000016">
    <property type="protein sequence ID" value="PWB93720.1"/>
    <property type="molecule type" value="Genomic_DNA"/>
</dbReference>
<evidence type="ECO:0000256" key="1">
    <source>
        <dbReference type="SAM" id="Phobius"/>
    </source>
</evidence>
<dbReference type="OrthoDB" id="7843623at2"/>
<reference evidence="2 3" key="1">
    <citation type="journal article" date="2018" name="Appl. Microbiol. Biotechnol.">
        <title>Co-cultivation of the strictly anaerobic methanogen Methanosarcina barkeri with aerobic methanotrophs in an oxygen-limited membrane bioreactor.</title>
        <authorList>
            <person name="In 't Zandt M.H."/>
            <person name="van den Bosch T.J.M."/>
            <person name="Rijkers R."/>
            <person name="van Kessel M.A.H.J."/>
            <person name="Jetten M.S.M."/>
            <person name="Welte C.U."/>
        </authorList>
    </citation>
    <scope>NUCLEOTIDE SEQUENCE [LARGE SCALE GENOMIC DNA]</scope>
    <source>
        <strain evidence="2 3">DSM 17706</strain>
    </source>
</reference>
<sequence>MTEHTLYEEADDPHRPIRLGDAGAAGDAARWGHMLTLFMRIMALFWLLQGVMQWVIVLAASRPIFDEAPTNAAIAIVFFAVLDLVAGVGLWLATPWGGVLWLLIAGAQIFVTLSVPGFFAGGYWLIALDLSLIGLYFFLTFEAGRDYEARRLREKRRRRRGPEAEAVEGRLGRIGRKARAFFSRLG</sequence>
<protein>
    <submittedName>
        <fullName evidence="2">Uncharacterized protein</fullName>
    </submittedName>
</protein>
<keyword evidence="1" id="KW-1133">Transmembrane helix</keyword>
<dbReference type="RefSeq" id="WP_108917381.1">
    <property type="nucleotide sequence ID" value="NZ_BGJY01000016.1"/>
</dbReference>